<evidence type="ECO:0000256" key="3">
    <source>
        <dbReference type="ARBA" id="ARBA00022679"/>
    </source>
</evidence>
<gene>
    <name evidence="5" type="primary">trmJ</name>
    <name evidence="7" type="ORF">WI372_02825</name>
</gene>
<comment type="caution">
    <text evidence="7">The sequence shown here is derived from an EMBL/GenBank/DDBJ whole genome shotgun (WGS) entry which is preliminary data.</text>
</comment>
<dbReference type="EC" id="2.1.1.200" evidence="5"/>
<dbReference type="InterPro" id="IPR001537">
    <property type="entry name" value="SpoU_MeTrfase"/>
</dbReference>
<accession>A0ABU9E7H5</accession>
<name>A0ABU9E7H5_9BACT</name>
<keyword evidence="5" id="KW-0963">Cytoplasm</keyword>
<evidence type="ECO:0000256" key="1">
    <source>
        <dbReference type="ARBA" id="ARBA00007228"/>
    </source>
</evidence>
<feature type="domain" description="tRNA/rRNA methyltransferase SpoU type" evidence="6">
    <location>
        <begin position="9"/>
        <end position="158"/>
    </location>
</feature>
<keyword evidence="4 5" id="KW-0949">S-adenosyl-L-methionine</keyword>
<evidence type="ECO:0000256" key="5">
    <source>
        <dbReference type="RuleBase" id="RU362024"/>
    </source>
</evidence>
<organism evidence="7 8">
    <name type="scientific">Gaopeijia maritima</name>
    <dbReference type="NCBI Taxonomy" id="3119007"/>
    <lineage>
        <taxon>Bacteria</taxon>
        <taxon>Pseudomonadati</taxon>
        <taxon>Gemmatimonadota</taxon>
        <taxon>Longimicrobiia</taxon>
        <taxon>Gaopeijiales</taxon>
        <taxon>Gaopeijiaceae</taxon>
        <taxon>Gaopeijia</taxon>
    </lineage>
</organism>
<dbReference type="NCBIfam" id="TIGR00050">
    <property type="entry name" value="rRNA_methyl_1"/>
    <property type="match status" value="1"/>
</dbReference>
<keyword evidence="5" id="KW-0819">tRNA processing</keyword>
<dbReference type="GO" id="GO:0032259">
    <property type="term" value="P:methylation"/>
    <property type="evidence" value="ECO:0007669"/>
    <property type="project" value="UniProtKB-KW"/>
</dbReference>
<protein>
    <recommendedName>
        <fullName evidence="5">tRNA (cytidine/uridine-2'-O-)-methyltransferase TrmJ</fullName>
        <ecNumber evidence="5">2.1.1.200</ecNumber>
    </recommendedName>
    <alternativeName>
        <fullName evidence="5">tRNA (cytidine(32)/uridine(32)-2'-O)-methyltransferase</fullName>
    </alternativeName>
    <alternativeName>
        <fullName evidence="5">tRNA Cm32/Um32 methyltransferase</fullName>
    </alternativeName>
</protein>
<comment type="similarity">
    <text evidence="1">Belongs to the class IV-like SAM-binding methyltransferase superfamily. RNA methyltransferase TrmH family.</text>
</comment>
<dbReference type="InterPro" id="IPR004384">
    <property type="entry name" value="RNA_MeTrfase_TrmJ/LasT"/>
</dbReference>
<proteinExistence type="inferred from homology"/>
<dbReference type="EMBL" id="JBBHLI010000001">
    <property type="protein sequence ID" value="MEK9499915.1"/>
    <property type="molecule type" value="Genomic_DNA"/>
</dbReference>
<dbReference type="Pfam" id="PF00588">
    <property type="entry name" value="SpoU_methylase"/>
    <property type="match status" value="1"/>
</dbReference>
<evidence type="ECO:0000256" key="4">
    <source>
        <dbReference type="ARBA" id="ARBA00022691"/>
    </source>
</evidence>
<comment type="catalytic activity">
    <reaction evidence="5">
        <text>uridine(32) in tRNA + S-adenosyl-L-methionine = 2'-O-methyluridine(32) in tRNA + S-adenosyl-L-homocysteine + H(+)</text>
        <dbReference type="Rhea" id="RHEA:42936"/>
        <dbReference type="Rhea" id="RHEA-COMP:10107"/>
        <dbReference type="Rhea" id="RHEA-COMP:10290"/>
        <dbReference type="ChEBI" id="CHEBI:15378"/>
        <dbReference type="ChEBI" id="CHEBI:57856"/>
        <dbReference type="ChEBI" id="CHEBI:59789"/>
        <dbReference type="ChEBI" id="CHEBI:65315"/>
        <dbReference type="ChEBI" id="CHEBI:74478"/>
        <dbReference type="EC" id="2.1.1.200"/>
    </reaction>
</comment>
<sequence>MSASLLDRIVVVLDHPKDVVNIAAVMRAMMNMGLSTLRLVRPDEFDPYRIEGIAHRSGPLIESTTIVDTLAEAVEDCVFVVGTTARARTANRNYVRPRPLAAEMLERAAEGPVALVFGREDRGLTNEGLDLCHRVAIIPTHAEYSSLNLAQAFLVLAYELHLAAVEGGEALPEGRRADRPATLGELEGMYEALQNGLGRIDFFKGTRRADAVVRTLRTVLSRADLDRRESKLIQAIGFEIGNYMDRHQVQADRRPVPGPEGRDHDGSSA</sequence>
<dbReference type="PANTHER" id="PTHR42786:SF2">
    <property type="entry name" value="TRNA (CYTIDINE_URIDINE-2'-O-)-METHYLTRANSFERASE TRMJ"/>
    <property type="match status" value="1"/>
</dbReference>
<dbReference type="GO" id="GO:0008168">
    <property type="term" value="F:methyltransferase activity"/>
    <property type="evidence" value="ECO:0007669"/>
    <property type="project" value="UniProtKB-KW"/>
</dbReference>
<evidence type="ECO:0000313" key="7">
    <source>
        <dbReference type="EMBL" id="MEK9499915.1"/>
    </source>
</evidence>
<dbReference type="Proteomes" id="UP001484239">
    <property type="component" value="Unassembled WGS sequence"/>
</dbReference>
<evidence type="ECO:0000256" key="2">
    <source>
        <dbReference type="ARBA" id="ARBA00022603"/>
    </source>
</evidence>
<keyword evidence="2 5" id="KW-0489">Methyltransferase</keyword>
<dbReference type="InterPro" id="IPR029028">
    <property type="entry name" value="Alpha/beta_knot_MTases"/>
</dbReference>
<comment type="subcellular location">
    <subcellularLocation>
        <location evidence="5">Cytoplasm</location>
    </subcellularLocation>
</comment>
<evidence type="ECO:0000313" key="8">
    <source>
        <dbReference type="Proteomes" id="UP001484239"/>
    </source>
</evidence>
<comment type="subunit">
    <text evidence="5">Homodimer.</text>
</comment>
<dbReference type="Gene3D" id="1.10.8.590">
    <property type="match status" value="1"/>
</dbReference>
<dbReference type="CDD" id="cd18093">
    <property type="entry name" value="SpoU-like_TrmJ"/>
    <property type="match status" value="1"/>
</dbReference>
<evidence type="ECO:0000259" key="6">
    <source>
        <dbReference type="Pfam" id="PF00588"/>
    </source>
</evidence>
<keyword evidence="3 7" id="KW-0808">Transferase</keyword>
<dbReference type="InterPro" id="IPR029026">
    <property type="entry name" value="tRNA_m1G_MTases_N"/>
</dbReference>
<dbReference type="SUPFAM" id="SSF75217">
    <property type="entry name" value="alpha/beta knot"/>
    <property type="match status" value="1"/>
</dbReference>
<dbReference type="PIRSF" id="PIRSF004808">
    <property type="entry name" value="LasT"/>
    <property type="match status" value="1"/>
</dbReference>
<reference evidence="7 8" key="1">
    <citation type="submission" date="2024-02" db="EMBL/GenBank/DDBJ databases">
        <title>A novel Gemmatimonadota bacterium.</title>
        <authorList>
            <person name="Du Z.-J."/>
            <person name="Ye Y.-Q."/>
        </authorList>
    </citation>
    <scope>NUCLEOTIDE SEQUENCE [LARGE SCALE GENOMIC DNA]</scope>
    <source>
        <strain evidence="7 8">DH-20</strain>
    </source>
</reference>
<dbReference type="RefSeq" id="WP_405282797.1">
    <property type="nucleotide sequence ID" value="NZ_CP144380.1"/>
</dbReference>
<dbReference type="PANTHER" id="PTHR42786">
    <property type="entry name" value="TRNA/RRNA METHYLTRANSFERASE"/>
    <property type="match status" value="1"/>
</dbReference>
<dbReference type="Gene3D" id="3.40.1280.10">
    <property type="match status" value="1"/>
</dbReference>
<comment type="catalytic activity">
    <reaction evidence="5">
        <text>cytidine(32) in tRNA + S-adenosyl-L-methionine = 2'-O-methylcytidine(32) in tRNA + S-adenosyl-L-homocysteine + H(+)</text>
        <dbReference type="Rhea" id="RHEA:42932"/>
        <dbReference type="Rhea" id="RHEA-COMP:10288"/>
        <dbReference type="Rhea" id="RHEA-COMP:10289"/>
        <dbReference type="ChEBI" id="CHEBI:15378"/>
        <dbReference type="ChEBI" id="CHEBI:57856"/>
        <dbReference type="ChEBI" id="CHEBI:59789"/>
        <dbReference type="ChEBI" id="CHEBI:74495"/>
        <dbReference type="ChEBI" id="CHEBI:82748"/>
        <dbReference type="EC" id="2.1.1.200"/>
    </reaction>
</comment>
<keyword evidence="8" id="KW-1185">Reference proteome</keyword>
<comment type="function">
    <text evidence="5">Catalyzes the formation of 2'O-methylated cytidine (Cm32) or 2'O-methylated uridine (Um32) at position 32 in tRNA.</text>
</comment>